<name>A0AA41XGM8_9MICO</name>
<feature type="chain" id="PRO_5041427879" evidence="2">
    <location>
        <begin position="31"/>
        <end position="374"/>
    </location>
</feature>
<dbReference type="PANTHER" id="PTHR30032:SF8">
    <property type="entry name" value="GERMINATION-SPECIFIC N-ACETYLMURAMOYL-L-ALANINE AMIDASE"/>
    <property type="match status" value="1"/>
</dbReference>
<dbReference type="InterPro" id="IPR051922">
    <property type="entry name" value="Bact_Sporulation_Assoc"/>
</dbReference>
<feature type="compositionally biased region" description="Polar residues" evidence="1">
    <location>
        <begin position="63"/>
        <end position="72"/>
    </location>
</feature>
<dbReference type="Pfam" id="PF04122">
    <property type="entry name" value="CW_binding_2"/>
    <property type="match status" value="3"/>
</dbReference>
<accession>A0AA41XGM8</accession>
<dbReference type="Proteomes" id="UP001165587">
    <property type="component" value="Unassembled WGS sequence"/>
</dbReference>
<sequence>MHNRSTSRSGARTRASLFALAALTVVGVVAAPLSAAAAPGDRTPDGSSWGTSEPGAGAPDGSDLSSRGTNDNDYYVTRVDGANRYEVAVNLNSPFTSAEVMYVASGQKYADALSAGPAAYAQGGGLLLTPRDSLPEVTRQEILREKPKRIVVVGGTASVSDAVYQQLAAVQPDIVRIGGADRYEVSRNILEYAFEGGVSDVFIATGNNFPDALAAGPAAGHLDGAVLLVNGWGEGLDGPTRQSLADAGAQTARIAGGVNSVNAKVEADLAASIPSVMRYGGIDRFDVAANITLDIWRGKVENVFVASGLVFPDALATGPVAAEYDSPLLLTKPTCHPASTADAIWYSTLNPELLVFVGGPNTLSEELIDYPAYC</sequence>
<proteinExistence type="predicted"/>
<keyword evidence="4" id="KW-1185">Reference proteome</keyword>
<dbReference type="AlphaFoldDB" id="A0AA41XGM8"/>
<dbReference type="InterPro" id="IPR007253">
    <property type="entry name" value="Cell_wall-bd_2"/>
</dbReference>
<protein>
    <submittedName>
        <fullName evidence="3">Cell wall-binding repeat-containing protein</fullName>
    </submittedName>
</protein>
<feature type="signal peptide" evidence="2">
    <location>
        <begin position="1"/>
        <end position="30"/>
    </location>
</feature>
<evidence type="ECO:0000313" key="3">
    <source>
        <dbReference type="EMBL" id="MCS5727842.1"/>
    </source>
</evidence>
<dbReference type="PANTHER" id="PTHR30032">
    <property type="entry name" value="N-ACETYLMURAMOYL-L-ALANINE AMIDASE-RELATED"/>
    <property type="match status" value="1"/>
</dbReference>
<evidence type="ECO:0000256" key="1">
    <source>
        <dbReference type="SAM" id="MobiDB-lite"/>
    </source>
</evidence>
<dbReference type="RefSeq" id="WP_259530906.1">
    <property type="nucleotide sequence ID" value="NZ_JANLCK010000015.1"/>
</dbReference>
<dbReference type="EMBL" id="JANLCK010000015">
    <property type="protein sequence ID" value="MCS5727842.1"/>
    <property type="molecule type" value="Genomic_DNA"/>
</dbReference>
<dbReference type="Gene3D" id="3.40.50.12090">
    <property type="match status" value="1"/>
</dbReference>
<evidence type="ECO:0000256" key="2">
    <source>
        <dbReference type="SAM" id="SignalP"/>
    </source>
</evidence>
<gene>
    <name evidence="3" type="ORF">N1028_18250</name>
</gene>
<reference evidence="3" key="1">
    <citation type="submission" date="2022-08" db="EMBL/GenBank/DDBJ databases">
        <authorList>
            <person name="Deng Y."/>
            <person name="Han X.-F."/>
            <person name="Zhang Y.-Q."/>
        </authorList>
    </citation>
    <scope>NUCLEOTIDE SEQUENCE</scope>
    <source>
        <strain evidence="3">CPCC 203407</strain>
    </source>
</reference>
<organism evidence="3 4">
    <name type="scientific">Herbiconiux oxytropis</name>
    <dbReference type="NCBI Taxonomy" id="2970915"/>
    <lineage>
        <taxon>Bacteria</taxon>
        <taxon>Bacillati</taxon>
        <taxon>Actinomycetota</taxon>
        <taxon>Actinomycetes</taxon>
        <taxon>Micrococcales</taxon>
        <taxon>Microbacteriaceae</taxon>
        <taxon>Herbiconiux</taxon>
    </lineage>
</organism>
<feature type="region of interest" description="Disordered" evidence="1">
    <location>
        <begin position="35"/>
        <end position="72"/>
    </location>
</feature>
<comment type="caution">
    <text evidence="3">The sequence shown here is derived from an EMBL/GenBank/DDBJ whole genome shotgun (WGS) entry which is preliminary data.</text>
</comment>
<evidence type="ECO:0000313" key="4">
    <source>
        <dbReference type="Proteomes" id="UP001165587"/>
    </source>
</evidence>
<keyword evidence="2" id="KW-0732">Signal</keyword>